<protein>
    <submittedName>
        <fullName evidence="3">Esterase</fullName>
    </submittedName>
</protein>
<evidence type="ECO:0000313" key="3">
    <source>
        <dbReference type="EMBL" id="ATO43685.1"/>
    </source>
</evidence>
<dbReference type="InterPro" id="IPR029058">
    <property type="entry name" value="AB_hydrolase_fold"/>
</dbReference>
<dbReference type="GO" id="GO:0016787">
    <property type="term" value="F:hydrolase activity"/>
    <property type="evidence" value="ECO:0007669"/>
    <property type="project" value="UniProtKB-KW"/>
</dbReference>
<dbReference type="PANTHER" id="PTHR48081">
    <property type="entry name" value="AB HYDROLASE SUPERFAMILY PROTEIN C4A8.06C"/>
    <property type="match status" value="1"/>
</dbReference>
<name>A0A2D1KNE3_9LACO</name>
<reference evidence="3 4" key="1">
    <citation type="submission" date="2016-10" db="EMBL/GenBank/DDBJ databases">
        <title>The whole genome sequencing and assembly of L. cotyniformis subsp. torquens DSM 20004 strain.</title>
        <authorList>
            <person name="Park M.-K."/>
            <person name="Lee Y.-J."/>
            <person name="Yi H."/>
            <person name="Bahn Y.-S."/>
            <person name="Kim J.F."/>
            <person name="Lee D.-W."/>
        </authorList>
    </citation>
    <scope>NUCLEOTIDE SEQUENCE [LARGE SCALE GENOMIC DNA]</scope>
    <source>
        <strain evidence="3 4">DSM 20004</strain>
    </source>
</reference>
<feature type="domain" description="BD-FAE-like" evidence="2">
    <location>
        <begin position="22"/>
        <end position="224"/>
    </location>
</feature>
<accession>A0A2D1KNE3</accession>
<dbReference type="SUPFAM" id="SSF53474">
    <property type="entry name" value="alpha/beta-Hydrolases"/>
    <property type="match status" value="1"/>
</dbReference>
<dbReference type="EMBL" id="CP017697">
    <property type="protein sequence ID" value="ATO43685.1"/>
    <property type="molecule type" value="Genomic_DNA"/>
</dbReference>
<keyword evidence="1" id="KW-0378">Hydrolase</keyword>
<gene>
    <name evidence="3" type="ORF">LC20004_07085</name>
</gene>
<dbReference type="InterPro" id="IPR049492">
    <property type="entry name" value="BD-FAE-like_dom"/>
</dbReference>
<evidence type="ECO:0000313" key="4">
    <source>
        <dbReference type="Proteomes" id="UP000223559"/>
    </source>
</evidence>
<evidence type="ECO:0000256" key="1">
    <source>
        <dbReference type="ARBA" id="ARBA00022801"/>
    </source>
</evidence>
<sequence length="264" mass="29129">MREYNLTLTIKKDIQYTAGLALDWYQPQGRSLKGLLIAIHGGGWFQGDKAKDADVAQWLAEQGYLVVVPNYRLAPSYKFPAPLLDMNRLFNWLQQNAPQVPLAAIGASAGGNLAVELGLNYGIPAVSLSGILDIAHWLTTHPAVVAKPRQTADLLDKLDSAVINQAGTDESFYKWFITNYVTDEQSRAATPYQHVSSASGPMLLINSLDEFVPITGVARLSQRLTQVKVPVETISLTGSRHGKAYFDEVKANILLFLQRYLTKE</sequence>
<dbReference type="Gene3D" id="3.40.50.1820">
    <property type="entry name" value="alpha/beta hydrolase"/>
    <property type="match status" value="1"/>
</dbReference>
<dbReference type="Pfam" id="PF20434">
    <property type="entry name" value="BD-FAE"/>
    <property type="match status" value="1"/>
</dbReference>
<dbReference type="AlphaFoldDB" id="A0A2D1KNE3"/>
<organism evidence="3 4">
    <name type="scientific">Loigolactobacillus coryniformis subsp. torquens DSM 20004 = KCTC 3535</name>
    <dbReference type="NCBI Taxonomy" id="1423822"/>
    <lineage>
        <taxon>Bacteria</taxon>
        <taxon>Bacillati</taxon>
        <taxon>Bacillota</taxon>
        <taxon>Bacilli</taxon>
        <taxon>Lactobacillales</taxon>
        <taxon>Lactobacillaceae</taxon>
        <taxon>Loigolactobacillus</taxon>
    </lineage>
</organism>
<keyword evidence="4" id="KW-1185">Reference proteome</keyword>
<dbReference type="Proteomes" id="UP000223559">
    <property type="component" value="Chromosome"/>
</dbReference>
<proteinExistence type="predicted"/>
<dbReference type="InterPro" id="IPR050300">
    <property type="entry name" value="GDXG_lipolytic_enzyme"/>
</dbReference>
<evidence type="ECO:0000259" key="2">
    <source>
        <dbReference type="Pfam" id="PF20434"/>
    </source>
</evidence>
<dbReference type="KEGG" id="lcy:LC20004_07085"/>